<sequence>MEFFLKDSSSKCKISESELTINNKSDAQDLHKSKEGEIESDALEEILLRIKDDSDERTKISEENRMRLNQNRAATVPKSIIKNPERNSIKRATVTINNSQSPLPTKNIITEDIQDESINMYDSDIILKKTAVNGQVRSFQYFIDALKNSVFIRENYWIQKKFRKFLLCFSKTIELTARKDQNLTKIIDLGKNAYDNSSQFHKDLLFTYFFYHYNELQFIEKEYVWRKLGFSYGNKNEISQKGILLTLLHLIYLHDFKPNLLQLLYKINSITEDSKNNNNRIIRPLKKLMENSIGNLQRSCCNSYINKHPDDDEIIIFFEYHTGVVSIWAENYEKNQVFPAENLLRGTNRKIRFWVTKGKECK</sequence>
<keyword evidence="2" id="KW-1185">Reference proteome</keyword>
<organism evidence="1 2">
    <name type="scientific">Stentor coeruleus</name>
    <dbReference type="NCBI Taxonomy" id="5963"/>
    <lineage>
        <taxon>Eukaryota</taxon>
        <taxon>Sar</taxon>
        <taxon>Alveolata</taxon>
        <taxon>Ciliophora</taxon>
        <taxon>Postciliodesmatophora</taxon>
        <taxon>Heterotrichea</taxon>
        <taxon>Heterotrichida</taxon>
        <taxon>Stentoridae</taxon>
        <taxon>Stentor</taxon>
    </lineage>
</organism>
<proteinExistence type="predicted"/>
<evidence type="ECO:0000313" key="2">
    <source>
        <dbReference type="Proteomes" id="UP000187209"/>
    </source>
</evidence>
<gene>
    <name evidence="1" type="ORF">SteCoe_15280</name>
</gene>
<dbReference type="EMBL" id="MPUH01000293">
    <property type="protein sequence ID" value="OMJ83738.1"/>
    <property type="molecule type" value="Genomic_DNA"/>
</dbReference>
<comment type="caution">
    <text evidence="1">The sequence shown here is derived from an EMBL/GenBank/DDBJ whole genome shotgun (WGS) entry which is preliminary data.</text>
</comment>
<protein>
    <recommendedName>
        <fullName evidence="3">ELMO domain-containing protein</fullName>
    </recommendedName>
</protein>
<name>A0A1R2C3X9_9CILI</name>
<dbReference type="AlphaFoldDB" id="A0A1R2C3X9"/>
<dbReference type="Proteomes" id="UP000187209">
    <property type="component" value="Unassembled WGS sequence"/>
</dbReference>
<evidence type="ECO:0008006" key="3">
    <source>
        <dbReference type="Google" id="ProtNLM"/>
    </source>
</evidence>
<evidence type="ECO:0000313" key="1">
    <source>
        <dbReference type="EMBL" id="OMJ83738.1"/>
    </source>
</evidence>
<accession>A0A1R2C3X9</accession>
<reference evidence="1 2" key="1">
    <citation type="submission" date="2016-11" db="EMBL/GenBank/DDBJ databases">
        <title>The macronuclear genome of Stentor coeruleus: a giant cell with tiny introns.</title>
        <authorList>
            <person name="Slabodnick M."/>
            <person name="Ruby J.G."/>
            <person name="Reiff S.B."/>
            <person name="Swart E.C."/>
            <person name="Gosai S."/>
            <person name="Prabakaran S."/>
            <person name="Witkowska E."/>
            <person name="Larue G.E."/>
            <person name="Fisher S."/>
            <person name="Freeman R.M."/>
            <person name="Gunawardena J."/>
            <person name="Chu W."/>
            <person name="Stover N.A."/>
            <person name="Gregory B.D."/>
            <person name="Nowacki M."/>
            <person name="Derisi J."/>
            <person name="Roy S.W."/>
            <person name="Marshall W.F."/>
            <person name="Sood P."/>
        </authorList>
    </citation>
    <scope>NUCLEOTIDE SEQUENCE [LARGE SCALE GENOMIC DNA]</scope>
    <source>
        <strain evidence="1">WM001</strain>
    </source>
</reference>